<proteinExistence type="predicted"/>
<protein>
    <recommendedName>
        <fullName evidence="4">Protein FAR1-RELATED SEQUENCE</fullName>
    </recommendedName>
</protein>
<feature type="compositionally biased region" description="Basic and acidic residues" evidence="1">
    <location>
        <begin position="234"/>
        <end position="244"/>
    </location>
</feature>
<name>A0A9Q3EF64_9BASI</name>
<evidence type="ECO:0000313" key="2">
    <source>
        <dbReference type="EMBL" id="MBW0516452.1"/>
    </source>
</evidence>
<evidence type="ECO:0008006" key="4">
    <source>
        <dbReference type="Google" id="ProtNLM"/>
    </source>
</evidence>
<comment type="caution">
    <text evidence="2">The sequence shown here is derived from an EMBL/GenBank/DDBJ whole genome shotgun (WGS) entry which is preliminary data.</text>
</comment>
<dbReference type="InterPro" id="IPR052579">
    <property type="entry name" value="Zinc_finger_SWIM"/>
</dbReference>
<feature type="region of interest" description="Disordered" evidence="1">
    <location>
        <begin position="234"/>
        <end position="254"/>
    </location>
</feature>
<keyword evidence="3" id="KW-1185">Reference proteome</keyword>
<feature type="compositionally biased region" description="Acidic residues" evidence="1">
    <location>
        <begin position="245"/>
        <end position="254"/>
    </location>
</feature>
<evidence type="ECO:0000313" key="3">
    <source>
        <dbReference type="Proteomes" id="UP000765509"/>
    </source>
</evidence>
<dbReference type="OrthoDB" id="1421156at2759"/>
<reference evidence="2" key="1">
    <citation type="submission" date="2021-03" db="EMBL/GenBank/DDBJ databases">
        <title>Draft genome sequence of rust myrtle Austropuccinia psidii MF-1, a brazilian biotype.</title>
        <authorList>
            <person name="Quecine M.C."/>
            <person name="Pachon D.M.R."/>
            <person name="Bonatelli M.L."/>
            <person name="Correr F.H."/>
            <person name="Franceschini L.M."/>
            <person name="Leite T.F."/>
            <person name="Margarido G.R.A."/>
            <person name="Almeida C.A."/>
            <person name="Ferrarezi J.A."/>
            <person name="Labate C.A."/>
        </authorList>
    </citation>
    <scope>NUCLEOTIDE SEQUENCE</scope>
    <source>
        <strain evidence="2">MF-1</strain>
    </source>
</reference>
<dbReference type="EMBL" id="AVOT02025269">
    <property type="protein sequence ID" value="MBW0516452.1"/>
    <property type="molecule type" value="Genomic_DNA"/>
</dbReference>
<evidence type="ECO:0000256" key="1">
    <source>
        <dbReference type="SAM" id="MobiDB-lite"/>
    </source>
</evidence>
<gene>
    <name evidence="2" type="ORF">O181_056167</name>
</gene>
<dbReference type="Proteomes" id="UP000765509">
    <property type="component" value="Unassembled WGS sequence"/>
</dbReference>
<accession>A0A9Q3EF64</accession>
<dbReference type="AlphaFoldDB" id="A0A9Q3EF64"/>
<organism evidence="2 3">
    <name type="scientific">Austropuccinia psidii MF-1</name>
    <dbReference type="NCBI Taxonomy" id="1389203"/>
    <lineage>
        <taxon>Eukaryota</taxon>
        <taxon>Fungi</taxon>
        <taxon>Dikarya</taxon>
        <taxon>Basidiomycota</taxon>
        <taxon>Pucciniomycotina</taxon>
        <taxon>Pucciniomycetes</taxon>
        <taxon>Pucciniales</taxon>
        <taxon>Sphaerophragmiaceae</taxon>
        <taxon>Austropuccinia</taxon>
    </lineage>
</organism>
<sequence length="254" mass="29963">MYSSTENSFKENWKKLQKQVKSPEVFQYLENTCLPLREYYVPAWTNHPCHLGVGSTSRVEVSHAMVKLWLQRSTGTLLEVVRALHMAFRKQFIEIINRISKEMIVHVKKFPPHICALNGKVSHYVLQMDFENFKTKFPPNEKCTNKYNNYQGIPCTHKTQKASSRRQRLEISDFHPQWHLNLLTGFQGDDQSAEKERKKEAKKIFEDIREDLFQRPMAEITSIIQHFREGLTGKVPFDKIPKSQEDDEYYEDPL</sequence>
<dbReference type="PANTHER" id="PTHR31569:SF4">
    <property type="entry name" value="SWIM-TYPE DOMAIN-CONTAINING PROTEIN"/>
    <property type="match status" value="1"/>
</dbReference>
<dbReference type="PANTHER" id="PTHR31569">
    <property type="entry name" value="SWIM-TYPE DOMAIN-CONTAINING PROTEIN"/>
    <property type="match status" value="1"/>
</dbReference>